<evidence type="ECO:0000313" key="1">
    <source>
        <dbReference type="EMBL" id="CAG8653684.1"/>
    </source>
</evidence>
<dbReference type="Proteomes" id="UP000789901">
    <property type="component" value="Unassembled WGS sequence"/>
</dbReference>
<comment type="caution">
    <text evidence="1">The sequence shown here is derived from an EMBL/GenBank/DDBJ whole genome shotgun (WGS) entry which is preliminary data.</text>
</comment>
<sequence length="225" mass="25976">MFDWWMNNSVHFVGLFSIYQTVHESRNLVLLAFSPFEDHTTQNANVHIKFFKNVLELYDKGIKNGLFLSGDNCSTNKKIANDLNLPLVGCASHCLNLVVNNFINSSITLVNQIRTIVHMMRTYKNREKLAKVTNLKPVLDNATYWISQLYLNEMNRLIDQLNYFSEATNDLQNESMNLDDVSTYFDLLIEEHPDLECQLEKNAPVIQDSSFEEAVVKVFANRNLC</sequence>
<dbReference type="EMBL" id="CAJVQB010005124">
    <property type="protein sequence ID" value="CAG8653684.1"/>
    <property type="molecule type" value="Genomic_DNA"/>
</dbReference>
<organism evidence="1 2">
    <name type="scientific">Gigaspora margarita</name>
    <dbReference type="NCBI Taxonomy" id="4874"/>
    <lineage>
        <taxon>Eukaryota</taxon>
        <taxon>Fungi</taxon>
        <taxon>Fungi incertae sedis</taxon>
        <taxon>Mucoromycota</taxon>
        <taxon>Glomeromycotina</taxon>
        <taxon>Glomeromycetes</taxon>
        <taxon>Diversisporales</taxon>
        <taxon>Gigasporaceae</taxon>
        <taxon>Gigaspora</taxon>
    </lineage>
</organism>
<protein>
    <submittedName>
        <fullName evidence="1">12172_t:CDS:1</fullName>
    </submittedName>
</protein>
<dbReference type="PANTHER" id="PTHR40866">
    <property type="entry name" value="BED-TYPE DOMAIN-CONTAINING PROTEIN"/>
    <property type="match status" value="1"/>
</dbReference>
<keyword evidence="2" id="KW-1185">Reference proteome</keyword>
<dbReference type="SUPFAM" id="SSF53098">
    <property type="entry name" value="Ribonuclease H-like"/>
    <property type="match status" value="1"/>
</dbReference>
<reference evidence="1 2" key="1">
    <citation type="submission" date="2021-06" db="EMBL/GenBank/DDBJ databases">
        <authorList>
            <person name="Kallberg Y."/>
            <person name="Tangrot J."/>
            <person name="Rosling A."/>
        </authorList>
    </citation>
    <scope>NUCLEOTIDE SEQUENCE [LARGE SCALE GENOMIC DNA]</scope>
    <source>
        <strain evidence="1 2">120-4 pot B 10/14</strain>
    </source>
</reference>
<dbReference type="PANTHER" id="PTHR40866:SF1">
    <property type="entry name" value="BED-TYPE DOMAIN-CONTAINING PROTEIN"/>
    <property type="match status" value="1"/>
</dbReference>
<accession>A0ABN7UQN1</accession>
<proteinExistence type="predicted"/>
<evidence type="ECO:0000313" key="2">
    <source>
        <dbReference type="Proteomes" id="UP000789901"/>
    </source>
</evidence>
<gene>
    <name evidence="1" type="ORF">GMARGA_LOCUS9491</name>
</gene>
<name>A0ABN7UQN1_GIGMA</name>
<dbReference type="InterPro" id="IPR012337">
    <property type="entry name" value="RNaseH-like_sf"/>
</dbReference>